<keyword evidence="2" id="KW-0808">Transferase</keyword>
<protein>
    <submittedName>
        <fullName evidence="2">GNAT family N-acetyltransferase</fullName>
    </submittedName>
</protein>
<organism evidence="2 3">
    <name type="scientific">Streptomyces broussonetiae</name>
    <dbReference type="NCBI Taxonomy" id="2686304"/>
    <lineage>
        <taxon>Bacteria</taxon>
        <taxon>Bacillati</taxon>
        <taxon>Actinomycetota</taxon>
        <taxon>Actinomycetes</taxon>
        <taxon>Kitasatosporales</taxon>
        <taxon>Streptomycetaceae</taxon>
        <taxon>Streptomyces</taxon>
    </lineage>
</organism>
<dbReference type="EMBL" id="CP047020">
    <property type="protein sequence ID" value="QHA09176.1"/>
    <property type="molecule type" value="Genomic_DNA"/>
</dbReference>
<dbReference type="PANTHER" id="PTHR43441">
    <property type="entry name" value="RIBOSOMAL-PROTEIN-SERINE ACETYLTRANSFERASE"/>
    <property type="match status" value="1"/>
</dbReference>
<dbReference type="PANTHER" id="PTHR43441:SF10">
    <property type="entry name" value="ACETYLTRANSFERASE"/>
    <property type="match status" value="1"/>
</dbReference>
<dbReference type="AlphaFoldDB" id="A0A6I6NLZ1"/>
<dbReference type="GO" id="GO:0005737">
    <property type="term" value="C:cytoplasm"/>
    <property type="evidence" value="ECO:0007669"/>
    <property type="project" value="TreeGrafter"/>
</dbReference>
<evidence type="ECO:0000313" key="2">
    <source>
        <dbReference type="EMBL" id="QHA09176.1"/>
    </source>
</evidence>
<dbReference type="InterPro" id="IPR051908">
    <property type="entry name" value="Ribosomal_N-acetyltransferase"/>
</dbReference>
<sequence length="188" mass="20298">MDEIVACLEADAAGSPALVLRPWRAADTTELVQLYRDGALRRWTDSAIDDEASAARWIRTQQRGWEAGERFAFAIAAMEAEGGTGQLAGHVVLKGVVPGASSAEVGYWTAAYARGRGVASGALQALTDWAFTTFAGDGLTRLELLHQVDNLASCRVAQKCRYELTKFLAAAPPAFPLEGHLHVRERDI</sequence>
<accession>A0A6I6NLZ1</accession>
<keyword evidence="3" id="KW-1185">Reference proteome</keyword>
<proteinExistence type="predicted"/>
<dbReference type="KEGG" id="sbro:GQF42_43610"/>
<dbReference type="InterPro" id="IPR016181">
    <property type="entry name" value="Acyl_CoA_acyltransferase"/>
</dbReference>
<dbReference type="InterPro" id="IPR000182">
    <property type="entry name" value="GNAT_dom"/>
</dbReference>
<dbReference type="Pfam" id="PF13302">
    <property type="entry name" value="Acetyltransf_3"/>
    <property type="match status" value="1"/>
</dbReference>
<evidence type="ECO:0000259" key="1">
    <source>
        <dbReference type="PROSITE" id="PS51186"/>
    </source>
</evidence>
<name>A0A6I6NLZ1_9ACTN</name>
<gene>
    <name evidence="2" type="ORF">GQF42_43610</name>
</gene>
<dbReference type="SUPFAM" id="SSF55729">
    <property type="entry name" value="Acyl-CoA N-acyltransferases (Nat)"/>
    <property type="match status" value="1"/>
</dbReference>
<dbReference type="RefSeq" id="WP_158929310.1">
    <property type="nucleotide sequence ID" value="NZ_CP047020.1"/>
</dbReference>
<dbReference type="GO" id="GO:0008999">
    <property type="term" value="F:protein-N-terminal-alanine acetyltransferase activity"/>
    <property type="evidence" value="ECO:0007669"/>
    <property type="project" value="TreeGrafter"/>
</dbReference>
<dbReference type="Gene3D" id="3.40.630.30">
    <property type="match status" value="1"/>
</dbReference>
<reference evidence="2 3" key="1">
    <citation type="submission" date="2019-12" db="EMBL/GenBank/DDBJ databases">
        <title>Streptomyces sp. strain T44 isolated from rhizosphere soil of Broussonetia papyrifera.</title>
        <authorList>
            <person name="Mo P."/>
        </authorList>
    </citation>
    <scope>NUCLEOTIDE SEQUENCE [LARGE SCALE GENOMIC DNA]</scope>
    <source>
        <strain evidence="2 3">T44</strain>
    </source>
</reference>
<dbReference type="GO" id="GO:1990189">
    <property type="term" value="F:protein N-terminal-serine acetyltransferase activity"/>
    <property type="evidence" value="ECO:0007669"/>
    <property type="project" value="TreeGrafter"/>
</dbReference>
<evidence type="ECO:0000313" key="3">
    <source>
        <dbReference type="Proteomes" id="UP000436138"/>
    </source>
</evidence>
<dbReference type="PROSITE" id="PS51186">
    <property type="entry name" value="GNAT"/>
    <property type="match status" value="1"/>
</dbReference>
<feature type="domain" description="N-acetyltransferase" evidence="1">
    <location>
        <begin position="18"/>
        <end position="178"/>
    </location>
</feature>
<dbReference type="Proteomes" id="UP000436138">
    <property type="component" value="Chromosome"/>
</dbReference>